<evidence type="ECO:0000256" key="4">
    <source>
        <dbReference type="ARBA" id="ARBA00023136"/>
    </source>
</evidence>
<keyword evidence="4 5" id="KW-0472">Membrane</keyword>
<dbReference type="Proteomes" id="UP001358417">
    <property type="component" value="Unassembled WGS sequence"/>
</dbReference>
<feature type="transmembrane region" description="Helical" evidence="5">
    <location>
        <begin position="372"/>
        <end position="392"/>
    </location>
</feature>
<feature type="transmembrane region" description="Helical" evidence="5">
    <location>
        <begin position="433"/>
        <end position="453"/>
    </location>
</feature>
<sequence length="567" mass="60511">MAIDEKAADCVETVDPKTTTVATASEELDDRHVPLRLIIITAAVTTAYLAIIVHIVGSGLLSRSIVASIGGSDKIAWLTIVVTLHPILLGPPVAQAADLWGRKWFIVAAMFAGTIGCLIVSRANTIGVAIAGQAIAGFNQSAQGLTHAIVSEILPRRYRPWAQAGIHVASGFGALIGLYGGGALCRTSPEGFRSYWYLTAGIFFAVGCILTLLYNPPARELQHLTLREKVRRFDLPGVFLLITSMLGICLGLGWSQNPYGWGNAHILVPFIIGIIGLVVLVTYYISFKKDGIVNRGLFRGSRNFPIALVCLFAEGVSFFAANNYFGFQVGLLFDRDLLLSGATYSITWISYMIATSIAGWYCSRTATLKVPVILAFAAFVLFFGLMISVRLASGTEVWGYGVFLGIGLGVSLNALVVVAQLSIPPELIATGTSLMLAIRAAGGTVGLAIYNAVFNAALSDNLGSKISQAALSHGLPRASLPHLIESLAHEDYAAVQSTPGVTPEIIRASVIALKEAFNVGFRNVYITSLAAASVALLASLFLQDRQDEFTFSIDAPVIETKAKDMHE</sequence>
<feature type="transmembrane region" description="Helical" evidence="5">
    <location>
        <begin position="337"/>
        <end position="360"/>
    </location>
</feature>
<evidence type="ECO:0000256" key="3">
    <source>
        <dbReference type="ARBA" id="ARBA00022989"/>
    </source>
</evidence>
<comment type="subcellular location">
    <subcellularLocation>
        <location evidence="1">Membrane</location>
        <topology evidence="1">Multi-pass membrane protein</topology>
    </subcellularLocation>
</comment>
<dbReference type="PROSITE" id="PS50850">
    <property type="entry name" value="MFS"/>
    <property type="match status" value="1"/>
</dbReference>
<accession>A0AAV9MY54</accession>
<dbReference type="InterPro" id="IPR005829">
    <property type="entry name" value="Sugar_transporter_CS"/>
</dbReference>
<reference evidence="7 8" key="1">
    <citation type="submission" date="2023-08" db="EMBL/GenBank/DDBJ databases">
        <title>Black Yeasts Isolated from many extreme environments.</title>
        <authorList>
            <person name="Coleine C."/>
            <person name="Stajich J.E."/>
            <person name="Selbmann L."/>
        </authorList>
    </citation>
    <scope>NUCLEOTIDE SEQUENCE [LARGE SCALE GENOMIC DNA]</scope>
    <source>
        <strain evidence="7 8">CCFEE 5792</strain>
    </source>
</reference>
<dbReference type="Gene3D" id="1.20.1250.20">
    <property type="entry name" value="MFS general substrate transporter like domains"/>
    <property type="match status" value="1"/>
</dbReference>
<feature type="transmembrane region" description="Helical" evidence="5">
    <location>
        <begin position="194"/>
        <end position="214"/>
    </location>
</feature>
<dbReference type="PROSITE" id="PS00216">
    <property type="entry name" value="SUGAR_TRANSPORT_1"/>
    <property type="match status" value="1"/>
</dbReference>
<dbReference type="Pfam" id="PF07690">
    <property type="entry name" value="MFS_1"/>
    <property type="match status" value="1"/>
</dbReference>
<evidence type="ECO:0000256" key="1">
    <source>
        <dbReference type="ARBA" id="ARBA00004141"/>
    </source>
</evidence>
<protein>
    <recommendedName>
        <fullName evidence="6">Major facilitator superfamily (MFS) profile domain-containing protein</fullName>
    </recommendedName>
</protein>
<dbReference type="InterPro" id="IPR020846">
    <property type="entry name" value="MFS_dom"/>
</dbReference>
<dbReference type="RefSeq" id="XP_064702125.1">
    <property type="nucleotide sequence ID" value="XM_064851884.1"/>
</dbReference>
<feature type="transmembrane region" description="Helical" evidence="5">
    <location>
        <begin position="164"/>
        <end position="182"/>
    </location>
</feature>
<dbReference type="GeneID" id="89976501"/>
<feature type="transmembrane region" description="Helical" evidence="5">
    <location>
        <begin position="37"/>
        <end position="63"/>
    </location>
</feature>
<evidence type="ECO:0000313" key="8">
    <source>
        <dbReference type="Proteomes" id="UP001358417"/>
    </source>
</evidence>
<comment type="caution">
    <text evidence="7">The sequence shown here is derived from an EMBL/GenBank/DDBJ whole genome shotgun (WGS) entry which is preliminary data.</text>
</comment>
<name>A0AAV9MY54_9EURO</name>
<feature type="transmembrane region" description="Helical" evidence="5">
    <location>
        <begin position="100"/>
        <end position="120"/>
    </location>
</feature>
<keyword evidence="2 5" id="KW-0812">Transmembrane</keyword>
<evidence type="ECO:0000259" key="6">
    <source>
        <dbReference type="PROSITE" id="PS50850"/>
    </source>
</evidence>
<organism evidence="7 8">
    <name type="scientific">Exophiala bonariae</name>
    <dbReference type="NCBI Taxonomy" id="1690606"/>
    <lineage>
        <taxon>Eukaryota</taxon>
        <taxon>Fungi</taxon>
        <taxon>Dikarya</taxon>
        <taxon>Ascomycota</taxon>
        <taxon>Pezizomycotina</taxon>
        <taxon>Eurotiomycetes</taxon>
        <taxon>Chaetothyriomycetidae</taxon>
        <taxon>Chaetothyriales</taxon>
        <taxon>Herpotrichiellaceae</taxon>
        <taxon>Exophiala</taxon>
    </lineage>
</organism>
<dbReference type="EMBL" id="JAVRRD010000030">
    <property type="protein sequence ID" value="KAK5046534.1"/>
    <property type="molecule type" value="Genomic_DNA"/>
</dbReference>
<feature type="transmembrane region" description="Helical" evidence="5">
    <location>
        <begin position="266"/>
        <end position="285"/>
    </location>
</feature>
<proteinExistence type="predicted"/>
<evidence type="ECO:0000256" key="5">
    <source>
        <dbReference type="SAM" id="Phobius"/>
    </source>
</evidence>
<gene>
    <name evidence="7" type="ORF">LTR84_008337</name>
</gene>
<dbReference type="PANTHER" id="PTHR23501:SF195">
    <property type="entry name" value="PEP5"/>
    <property type="match status" value="1"/>
</dbReference>
<feature type="domain" description="Major facilitator superfamily (MFS) profile" evidence="6">
    <location>
        <begin position="38"/>
        <end position="547"/>
    </location>
</feature>
<dbReference type="SUPFAM" id="SSF103473">
    <property type="entry name" value="MFS general substrate transporter"/>
    <property type="match status" value="1"/>
</dbReference>
<feature type="transmembrane region" description="Helical" evidence="5">
    <location>
        <begin position="75"/>
        <end position="94"/>
    </location>
</feature>
<dbReference type="InterPro" id="IPR036259">
    <property type="entry name" value="MFS_trans_sf"/>
</dbReference>
<dbReference type="InterPro" id="IPR011701">
    <property type="entry name" value="MFS"/>
</dbReference>
<feature type="transmembrane region" description="Helical" evidence="5">
    <location>
        <begin position="524"/>
        <end position="542"/>
    </location>
</feature>
<dbReference type="GO" id="GO:0005886">
    <property type="term" value="C:plasma membrane"/>
    <property type="evidence" value="ECO:0007669"/>
    <property type="project" value="TreeGrafter"/>
</dbReference>
<feature type="transmembrane region" description="Helical" evidence="5">
    <location>
        <begin position="235"/>
        <end position="254"/>
    </location>
</feature>
<feature type="transmembrane region" description="Helical" evidence="5">
    <location>
        <begin position="306"/>
        <end position="325"/>
    </location>
</feature>
<keyword evidence="3 5" id="KW-1133">Transmembrane helix</keyword>
<keyword evidence="8" id="KW-1185">Reference proteome</keyword>
<dbReference type="AlphaFoldDB" id="A0AAV9MY54"/>
<evidence type="ECO:0000313" key="7">
    <source>
        <dbReference type="EMBL" id="KAK5046534.1"/>
    </source>
</evidence>
<dbReference type="PANTHER" id="PTHR23501">
    <property type="entry name" value="MAJOR FACILITATOR SUPERFAMILY"/>
    <property type="match status" value="1"/>
</dbReference>
<evidence type="ECO:0000256" key="2">
    <source>
        <dbReference type="ARBA" id="ARBA00022692"/>
    </source>
</evidence>
<dbReference type="GO" id="GO:0022857">
    <property type="term" value="F:transmembrane transporter activity"/>
    <property type="evidence" value="ECO:0007669"/>
    <property type="project" value="InterPro"/>
</dbReference>
<feature type="transmembrane region" description="Helical" evidence="5">
    <location>
        <begin position="398"/>
        <end position="421"/>
    </location>
</feature>